<dbReference type="Pfam" id="PF18127">
    <property type="entry name" value="NAMPT_N"/>
    <property type="match status" value="1"/>
</dbReference>
<keyword evidence="11" id="KW-1185">Reference proteome</keyword>
<keyword evidence="3" id="KW-0328">Glycosyltransferase</keyword>
<dbReference type="PIRSF" id="PIRSF005943">
    <property type="entry name" value="NMPRT"/>
    <property type="match status" value="1"/>
</dbReference>
<evidence type="ECO:0000256" key="4">
    <source>
        <dbReference type="ARBA" id="ARBA00022679"/>
    </source>
</evidence>
<evidence type="ECO:0000259" key="9">
    <source>
        <dbReference type="Pfam" id="PF04095"/>
    </source>
</evidence>
<dbReference type="PANTHER" id="PTHR43816:SF1">
    <property type="entry name" value="NICOTINAMIDE PHOSPHORIBOSYLTRANSFERASE"/>
    <property type="match status" value="1"/>
</dbReference>
<proteinExistence type="inferred from homology"/>
<evidence type="ECO:0000313" key="12">
    <source>
        <dbReference type="RefSeq" id="XP_022253723.1"/>
    </source>
</evidence>
<dbReference type="InterPro" id="IPR041525">
    <property type="entry name" value="N/Namide_PRibTrfase"/>
</dbReference>
<organism evidence="11 12">
    <name type="scientific">Limulus polyphemus</name>
    <name type="common">Atlantic horseshoe crab</name>
    <dbReference type="NCBI Taxonomy" id="6850"/>
    <lineage>
        <taxon>Eukaryota</taxon>
        <taxon>Metazoa</taxon>
        <taxon>Ecdysozoa</taxon>
        <taxon>Arthropoda</taxon>
        <taxon>Chelicerata</taxon>
        <taxon>Merostomata</taxon>
        <taxon>Xiphosura</taxon>
        <taxon>Limulidae</taxon>
        <taxon>Limulus</taxon>
    </lineage>
</organism>
<evidence type="ECO:0000256" key="2">
    <source>
        <dbReference type="ARBA" id="ARBA00022642"/>
    </source>
</evidence>
<evidence type="ECO:0000313" key="11">
    <source>
        <dbReference type="Proteomes" id="UP000694941"/>
    </source>
</evidence>
<evidence type="ECO:0000256" key="8">
    <source>
        <dbReference type="ARBA" id="ARBA00047835"/>
    </source>
</evidence>
<dbReference type="RefSeq" id="XP_022253723.1">
    <property type="nucleotide sequence ID" value="XM_022398015.1"/>
</dbReference>
<dbReference type="SUPFAM" id="SSF51690">
    <property type="entry name" value="Nicotinate/Quinolinate PRTase C-terminal domain-like"/>
    <property type="match status" value="1"/>
</dbReference>
<protein>
    <recommendedName>
        <fullName evidence="7">Nicotinamide phosphoribosyltransferase</fullName>
        <ecNumber evidence="6">2.4.2.12</ecNumber>
    </recommendedName>
</protein>
<dbReference type="InterPro" id="IPR013785">
    <property type="entry name" value="Aldolase_TIM"/>
</dbReference>
<dbReference type="NCBIfam" id="NF006629">
    <property type="entry name" value="PRK09198.1"/>
    <property type="match status" value="1"/>
</dbReference>
<feature type="domain" description="Nicotinamide phosphoribosyltransferase N-terminal" evidence="10">
    <location>
        <begin position="9"/>
        <end position="105"/>
    </location>
</feature>
<comment type="pathway">
    <text evidence="5">Cofactor biosynthesis; NAD(+) biosynthesis; nicotinamide D-ribonucleotide from 5-phospho-alpha-D-ribose 1-diphosphate and nicotinamide: step 1/1.</text>
</comment>
<gene>
    <name evidence="12" type="primary">LOC106469485</name>
</gene>
<evidence type="ECO:0000256" key="6">
    <source>
        <dbReference type="ARBA" id="ARBA00035024"/>
    </source>
</evidence>
<dbReference type="Gene3D" id="3.20.20.70">
    <property type="entry name" value="Aldolase class I"/>
    <property type="match status" value="1"/>
</dbReference>
<dbReference type="InterPro" id="IPR016471">
    <property type="entry name" value="Nicotinamide_PRibTrfase"/>
</dbReference>
<comment type="catalytic activity">
    <reaction evidence="8">
        <text>beta-nicotinamide D-ribonucleotide + diphosphate = 5-phospho-alpha-D-ribose 1-diphosphate + nicotinamide + H(+)</text>
        <dbReference type="Rhea" id="RHEA:16149"/>
        <dbReference type="ChEBI" id="CHEBI:14649"/>
        <dbReference type="ChEBI" id="CHEBI:15378"/>
        <dbReference type="ChEBI" id="CHEBI:17154"/>
        <dbReference type="ChEBI" id="CHEBI:33019"/>
        <dbReference type="ChEBI" id="CHEBI:58017"/>
        <dbReference type="EC" id="2.4.2.12"/>
    </reaction>
    <physiologicalReaction direction="right-to-left" evidence="8">
        <dbReference type="Rhea" id="RHEA:16151"/>
    </physiologicalReaction>
</comment>
<dbReference type="CDD" id="cd01569">
    <property type="entry name" value="PBEF_like"/>
    <property type="match status" value="1"/>
</dbReference>
<evidence type="ECO:0000256" key="3">
    <source>
        <dbReference type="ARBA" id="ARBA00022676"/>
    </source>
</evidence>
<dbReference type="InterPro" id="IPR041529">
    <property type="entry name" value="DUF5598"/>
</dbReference>
<sequence>MAGEYPLENVILATDSYKVTHHLQYPPGTTTVYSYFESRGGTFPYTVFFGLQYILKRWLVGPVITESKIQEAKEICQIHFRQNIFNEEGWRHILKEHGGHLPLRIKAVPEGSVIPTRNVLFTVENTDPMVPWLTNWFETLLVQTWYPITVATNSRYQKELLAKYLIDTADTLNTLHMKLHDFGFRGCSSVETAAIGGGAHLVNFKSTDTIAGLLFARKYYGCNMAGFSIPATEHSTMTTWGKSREDEACRNMLNHFPSGTIAVVSDSYDVFNCCQNIWGTELKAAVEARGEKGGVLVIRPDSGDPATVVLKVLEILGKQFGTTKNRKGYKVLPPYLRLIQGDGISYKSLGPILQKLKEYQWSTDNVTFGSGGALLQRLDRDTLKCAFKCSFAIVNGEKLNVFKKPITDSGKHSKKGRLSLEKQGNTYVTVEEGNGNPVKDILVTVFENGKLIREYTFDEIRRNAELEMLKNNKRT</sequence>
<evidence type="ECO:0000256" key="7">
    <source>
        <dbReference type="ARBA" id="ARBA00035036"/>
    </source>
</evidence>
<keyword evidence="2" id="KW-0662">Pyridine nucleotide biosynthesis</keyword>
<keyword evidence="4" id="KW-0808">Transferase</keyword>
<evidence type="ECO:0000259" key="10">
    <source>
        <dbReference type="Pfam" id="PF18127"/>
    </source>
</evidence>
<evidence type="ECO:0000256" key="1">
    <source>
        <dbReference type="ARBA" id="ARBA00010897"/>
    </source>
</evidence>
<comment type="similarity">
    <text evidence="1">Belongs to the NAPRTase family.</text>
</comment>
<dbReference type="Proteomes" id="UP000694941">
    <property type="component" value="Unplaced"/>
</dbReference>
<dbReference type="EC" id="2.4.2.12" evidence="6"/>
<accession>A0ABM1TCW7</accession>
<reference evidence="12" key="1">
    <citation type="submission" date="2025-08" db="UniProtKB">
        <authorList>
            <consortium name="RefSeq"/>
        </authorList>
    </citation>
    <scope>IDENTIFICATION</scope>
    <source>
        <tissue evidence="12">Muscle</tissue>
    </source>
</reference>
<evidence type="ECO:0000256" key="5">
    <source>
        <dbReference type="ARBA" id="ARBA00035007"/>
    </source>
</evidence>
<name>A0ABM1TCW7_LIMPO</name>
<feature type="domain" description="Nicotinate/nicotinamide phosphoribosyltransferase" evidence="9">
    <location>
        <begin position="178"/>
        <end position="448"/>
    </location>
</feature>
<dbReference type="GeneID" id="106469485"/>
<dbReference type="Pfam" id="PF04095">
    <property type="entry name" value="NAPRTase"/>
    <property type="match status" value="1"/>
</dbReference>
<dbReference type="PANTHER" id="PTHR43816">
    <property type="entry name" value="NICOTINAMIDE PHOSPHORIBOSYLTRANSFERASE"/>
    <property type="match status" value="1"/>
</dbReference>
<dbReference type="InterPro" id="IPR036068">
    <property type="entry name" value="Nicotinate_pribotase-like_C"/>
</dbReference>